<accession>A0ABW1L5C1</accession>
<dbReference type="RefSeq" id="WP_377733256.1">
    <property type="nucleotide sequence ID" value="NZ_JBHSRI010000007.1"/>
</dbReference>
<evidence type="ECO:0000313" key="1">
    <source>
        <dbReference type="EMBL" id="MFC6039175.1"/>
    </source>
</evidence>
<gene>
    <name evidence="1" type="ORF">ACFPYN_06955</name>
</gene>
<comment type="caution">
    <text evidence="1">The sequence shown here is derived from an EMBL/GenBank/DDBJ whole genome shotgun (WGS) entry which is preliminary data.</text>
</comment>
<organism evidence="1 2">
    <name type="scientific">Paenisporosarcina macmurdoensis</name>
    <dbReference type="NCBI Taxonomy" id="212659"/>
    <lineage>
        <taxon>Bacteria</taxon>
        <taxon>Bacillati</taxon>
        <taxon>Bacillota</taxon>
        <taxon>Bacilli</taxon>
        <taxon>Bacillales</taxon>
        <taxon>Caryophanaceae</taxon>
        <taxon>Paenisporosarcina</taxon>
    </lineage>
</organism>
<keyword evidence="2" id="KW-1185">Reference proteome</keyword>
<proteinExistence type="predicted"/>
<protein>
    <submittedName>
        <fullName evidence="1">Uncharacterized protein</fullName>
    </submittedName>
</protein>
<dbReference type="Proteomes" id="UP001596170">
    <property type="component" value="Unassembled WGS sequence"/>
</dbReference>
<reference evidence="2" key="1">
    <citation type="journal article" date="2019" name="Int. J. Syst. Evol. Microbiol.">
        <title>The Global Catalogue of Microorganisms (GCM) 10K type strain sequencing project: providing services to taxonomists for standard genome sequencing and annotation.</title>
        <authorList>
            <consortium name="The Broad Institute Genomics Platform"/>
            <consortium name="The Broad Institute Genome Sequencing Center for Infectious Disease"/>
            <person name="Wu L."/>
            <person name="Ma J."/>
        </authorList>
    </citation>
    <scope>NUCLEOTIDE SEQUENCE [LARGE SCALE GENOMIC DNA]</scope>
    <source>
        <strain evidence="2">CCUG 54527</strain>
    </source>
</reference>
<dbReference type="EMBL" id="JBHSRI010000007">
    <property type="protein sequence ID" value="MFC6039175.1"/>
    <property type="molecule type" value="Genomic_DNA"/>
</dbReference>
<name>A0ABW1L5C1_9BACL</name>
<evidence type="ECO:0000313" key="2">
    <source>
        <dbReference type="Proteomes" id="UP001596170"/>
    </source>
</evidence>
<sequence length="81" mass="8909">MTNAPAGNAGFPVTNAVRKKVAAGAYRLESMLLNFAESSMSLFKIGITYYLKRLRGDFSLSEECHPMELKSGTFIGFNKVN</sequence>